<dbReference type="PANTHER" id="PTHR30480:SF16">
    <property type="entry name" value="GLYCOSIDE HYDROLASE FAMILY 3 DOMAIN PROTEIN"/>
    <property type="match status" value="1"/>
</dbReference>
<keyword evidence="3" id="KW-0326">Glycosidase</keyword>
<comment type="similarity">
    <text evidence="1">Belongs to the glycosyl hydrolase 3 family.</text>
</comment>
<feature type="non-terminal residue" evidence="5">
    <location>
        <position position="174"/>
    </location>
</feature>
<dbReference type="Pfam" id="PF00933">
    <property type="entry name" value="Glyco_hydro_3"/>
    <property type="match status" value="1"/>
</dbReference>
<dbReference type="InterPro" id="IPR001764">
    <property type="entry name" value="Glyco_hydro_3_N"/>
</dbReference>
<evidence type="ECO:0000259" key="4">
    <source>
        <dbReference type="Pfam" id="PF00933"/>
    </source>
</evidence>
<dbReference type="InterPro" id="IPR050226">
    <property type="entry name" value="NagZ_Beta-hexosaminidase"/>
</dbReference>
<dbReference type="SUPFAM" id="SSF51445">
    <property type="entry name" value="(Trans)glycosidases"/>
    <property type="match status" value="1"/>
</dbReference>
<evidence type="ECO:0000313" key="5">
    <source>
        <dbReference type="EMBL" id="SVE32056.1"/>
    </source>
</evidence>
<feature type="domain" description="Glycoside hydrolase family 3 N-terminal" evidence="4">
    <location>
        <begin position="11"/>
        <end position="174"/>
    </location>
</feature>
<dbReference type="AlphaFoldDB" id="A0A383CI50"/>
<dbReference type="GO" id="GO:0005975">
    <property type="term" value="P:carbohydrate metabolic process"/>
    <property type="evidence" value="ECO:0007669"/>
    <property type="project" value="InterPro"/>
</dbReference>
<evidence type="ECO:0000256" key="1">
    <source>
        <dbReference type="ARBA" id="ARBA00005336"/>
    </source>
</evidence>
<dbReference type="InterPro" id="IPR017853">
    <property type="entry name" value="GH"/>
</dbReference>
<keyword evidence="2" id="KW-0378">Hydrolase</keyword>
<evidence type="ECO:0000256" key="2">
    <source>
        <dbReference type="ARBA" id="ARBA00022801"/>
    </source>
</evidence>
<dbReference type="InterPro" id="IPR036962">
    <property type="entry name" value="Glyco_hydro_3_N_sf"/>
</dbReference>
<reference evidence="5" key="1">
    <citation type="submission" date="2018-05" db="EMBL/GenBank/DDBJ databases">
        <authorList>
            <person name="Lanie J.A."/>
            <person name="Ng W.-L."/>
            <person name="Kazmierczak K.M."/>
            <person name="Andrzejewski T.M."/>
            <person name="Davidsen T.M."/>
            <person name="Wayne K.J."/>
            <person name="Tettelin H."/>
            <person name="Glass J.I."/>
            <person name="Rusch D."/>
            <person name="Podicherti R."/>
            <person name="Tsui H.-C.T."/>
            <person name="Winkler M.E."/>
        </authorList>
    </citation>
    <scope>NUCLEOTIDE SEQUENCE</scope>
</reference>
<dbReference type="EMBL" id="UINC01209157">
    <property type="protein sequence ID" value="SVE32056.1"/>
    <property type="molecule type" value="Genomic_DNA"/>
</dbReference>
<sequence length="174" mass="18797">MFVSGFEGTSLNSQTEKLISEQGIGGLILFERNFENPKQLKSLIEDLQSLTAPNSPPLFISVDQEGGRVTRLKNNFTQFPPMCCLGKAGSDDLAYRFGIAMGKEMRAVGINMDYAPVLDVHSNPENPIIGKRAISSDPDVVARLGCKIIQGFQDAGTVPVGKHFPGHGDTSQDS</sequence>
<name>A0A383CI50_9ZZZZ</name>
<accession>A0A383CI50</accession>
<proteinExistence type="inferred from homology"/>
<organism evidence="5">
    <name type="scientific">marine metagenome</name>
    <dbReference type="NCBI Taxonomy" id="408172"/>
    <lineage>
        <taxon>unclassified sequences</taxon>
        <taxon>metagenomes</taxon>
        <taxon>ecological metagenomes</taxon>
    </lineage>
</organism>
<gene>
    <name evidence="5" type="ORF">METZ01_LOCUS484910</name>
</gene>
<dbReference type="GO" id="GO:0004553">
    <property type="term" value="F:hydrolase activity, hydrolyzing O-glycosyl compounds"/>
    <property type="evidence" value="ECO:0007669"/>
    <property type="project" value="InterPro"/>
</dbReference>
<evidence type="ECO:0000256" key="3">
    <source>
        <dbReference type="ARBA" id="ARBA00023295"/>
    </source>
</evidence>
<dbReference type="PANTHER" id="PTHR30480">
    <property type="entry name" value="BETA-HEXOSAMINIDASE-RELATED"/>
    <property type="match status" value="1"/>
</dbReference>
<dbReference type="GO" id="GO:0009254">
    <property type="term" value="P:peptidoglycan turnover"/>
    <property type="evidence" value="ECO:0007669"/>
    <property type="project" value="TreeGrafter"/>
</dbReference>
<dbReference type="Gene3D" id="3.20.20.300">
    <property type="entry name" value="Glycoside hydrolase, family 3, N-terminal domain"/>
    <property type="match status" value="1"/>
</dbReference>
<protein>
    <recommendedName>
        <fullName evidence="4">Glycoside hydrolase family 3 N-terminal domain-containing protein</fullName>
    </recommendedName>
</protein>